<accession>A0AAV1T8M8</accession>
<dbReference type="AlphaFoldDB" id="A0AAV1T8M8"/>
<feature type="compositionally biased region" description="Basic and acidic residues" evidence="1">
    <location>
        <begin position="16"/>
        <end position="31"/>
    </location>
</feature>
<dbReference type="Proteomes" id="UP001162060">
    <property type="component" value="Unassembled WGS sequence"/>
</dbReference>
<protein>
    <submittedName>
        <fullName evidence="2">Uncharacterized protein</fullName>
    </submittedName>
</protein>
<gene>
    <name evidence="2" type="ORF">PM001_LOCUS2887</name>
</gene>
<name>A0AAV1T8M8_9STRA</name>
<evidence type="ECO:0000256" key="1">
    <source>
        <dbReference type="SAM" id="MobiDB-lite"/>
    </source>
</evidence>
<proteinExistence type="predicted"/>
<feature type="region of interest" description="Disordered" evidence="1">
    <location>
        <begin position="14"/>
        <end position="48"/>
    </location>
</feature>
<evidence type="ECO:0000313" key="2">
    <source>
        <dbReference type="EMBL" id="CAK7904332.1"/>
    </source>
</evidence>
<dbReference type="EMBL" id="CAKLBY020000028">
    <property type="protein sequence ID" value="CAK7904332.1"/>
    <property type="molecule type" value="Genomic_DNA"/>
</dbReference>
<evidence type="ECO:0000313" key="3">
    <source>
        <dbReference type="Proteomes" id="UP001162060"/>
    </source>
</evidence>
<organism evidence="2 3">
    <name type="scientific">Peronospora matthiolae</name>
    <dbReference type="NCBI Taxonomy" id="2874970"/>
    <lineage>
        <taxon>Eukaryota</taxon>
        <taxon>Sar</taxon>
        <taxon>Stramenopiles</taxon>
        <taxon>Oomycota</taxon>
        <taxon>Peronosporomycetes</taxon>
        <taxon>Peronosporales</taxon>
        <taxon>Peronosporaceae</taxon>
        <taxon>Peronospora</taxon>
    </lineage>
</organism>
<sequence>MGKRGLQIEIPMAGYKGDERERESGRERVLRGGEVSGKAGRLSSTCGS</sequence>
<comment type="caution">
    <text evidence="2">The sequence shown here is derived from an EMBL/GenBank/DDBJ whole genome shotgun (WGS) entry which is preliminary data.</text>
</comment>
<reference evidence="2" key="1">
    <citation type="submission" date="2024-01" db="EMBL/GenBank/DDBJ databases">
        <authorList>
            <person name="Webb A."/>
        </authorList>
    </citation>
    <scope>NUCLEOTIDE SEQUENCE</scope>
    <source>
        <strain evidence="2">Pm1</strain>
    </source>
</reference>